<name>A0A5D4JPK2_9ACTN</name>
<dbReference type="GO" id="GO:0003677">
    <property type="term" value="F:DNA binding"/>
    <property type="evidence" value="ECO:0007669"/>
    <property type="project" value="UniProtKB-UniRule"/>
</dbReference>
<evidence type="ECO:0000313" key="10">
    <source>
        <dbReference type="Proteomes" id="UP000323242"/>
    </source>
</evidence>
<sequence length="347" mass="37717">MLATLMMSPERVVSVDYLIEEVWNGDPPSTGRAQIAICVAALRKVFRTVGVPQQVIVTAAPGYKLVTDGHIIDTAEFTRRVESAQRAMEQGGRGQAIALLRDALRLWRGPALDGVSSRAAETEAMRLEEQRLLAIEQYMALRLKVGEHQTLLSELSTLVRENPLRERFLAQLMQAQYRSGQRVEALRTFREGRREFVAELGLEPGTELQELHHAVLRDDSAVLGPAAGPASAALTSAEPSGNWPSPAQLPSNIGAFAGREDELRELDDLLAERSDKRPRGDRLRHRGPGGRQDGLGDPLGTPGSRTLPRRHALRRPAGGRSAAVFPGGAAALPARSGRGARAHTGWP</sequence>
<feature type="compositionally biased region" description="Polar residues" evidence="7">
    <location>
        <begin position="238"/>
        <end position="251"/>
    </location>
</feature>
<keyword evidence="5" id="KW-0804">Transcription</keyword>
<evidence type="ECO:0000256" key="5">
    <source>
        <dbReference type="ARBA" id="ARBA00023163"/>
    </source>
</evidence>
<dbReference type="PANTHER" id="PTHR35807:SF1">
    <property type="entry name" value="TRANSCRIPTIONAL REGULATOR REDD"/>
    <property type="match status" value="1"/>
</dbReference>
<evidence type="ECO:0000259" key="8">
    <source>
        <dbReference type="PROSITE" id="PS51755"/>
    </source>
</evidence>
<dbReference type="InterPro" id="IPR051677">
    <property type="entry name" value="AfsR-DnrI-RedD_regulator"/>
</dbReference>
<dbReference type="AlphaFoldDB" id="A0A5D4JPK2"/>
<protein>
    <submittedName>
        <fullName evidence="9">AfsR/SARP family transcriptional regulator</fullName>
    </submittedName>
</protein>
<keyword evidence="10" id="KW-1185">Reference proteome</keyword>
<evidence type="ECO:0000256" key="7">
    <source>
        <dbReference type="SAM" id="MobiDB-lite"/>
    </source>
</evidence>
<evidence type="ECO:0000256" key="2">
    <source>
        <dbReference type="ARBA" id="ARBA00023012"/>
    </source>
</evidence>
<dbReference type="InterPro" id="IPR011990">
    <property type="entry name" value="TPR-like_helical_dom_sf"/>
</dbReference>
<dbReference type="Gene3D" id="1.25.40.10">
    <property type="entry name" value="Tetratricopeptide repeat domain"/>
    <property type="match status" value="1"/>
</dbReference>
<evidence type="ECO:0000256" key="4">
    <source>
        <dbReference type="ARBA" id="ARBA00023125"/>
    </source>
</evidence>
<dbReference type="EMBL" id="VSZQ01000007">
    <property type="protein sequence ID" value="TYR66180.1"/>
    <property type="molecule type" value="Genomic_DNA"/>
</dbReference>
<dbReference type="Gene3D" id="1.10.10.10">
    <property type="entry name" value="Winged helix-like DNA-binding domain superfamily/Winged helix DNA-binding domain"/>
    <property type="match status" value="1"/>
</dbReference>
<feature type="region of interest" description="Disordered" evidence="7">
    <location>
        <begin position="270"/>
        <end position="347"/>
    </location>
</feature>
<dbReference type="Proteomes" id="UP000323242">
    <property type="component" value="Unassembled WGS sequence"/>
</dbReference>
<dbReference type="PANTHER" id="PTHR35807">
    <property type="entry name" value="TRANSCRIPTIONAL REGULATOR REDD-RELATED"/>
    <property type="match status" value="1"/>
</dbReference>
<proteinExistence type="inferred from homology"/>
<keyword evidence="4 6" id="KW-0238">DNA-binding</keyword>
<keyword evidence="3" id="KW-0805">Transcription regulation</keyword>
<reference evidence="9 10" key="1">
    <citation type="submission" date="2019-08" db="EMBL/GenBank/DDBJ databases">
        <title>Draft genome for granaticin producer strain Streptomyces parvus C05.</title>
        <authorList>
            <person name="Gonzalez-Pimentel J.L."/>
        </authorList>
    </citation>
    <scope>NUCLEOTIDE SEQUENCE [LARGE SCALE GENOMIC DNA]</scope>
    <source>
        <strain evidence="9 10">C05</strain>
    </source>
</reference>
<comment type="caution">
    <text evidence="9">The sequence shown here is derived from an EMBL/GenBank/DDBJ whole genome shotgun (WGS) entry which is preliminary data.</text>
</comment>
<evidence type="ECO:0000256" key="6">
    <source>
        <dbReference type="PROSITE-ProRule" id="PRU01091"/>
    </source>
</evidence>
<feature type="DNA-binding region" description="OmpR/PhoB-type" evidence="6">
    <location>
        <begin position="1"/>
        <end position="67"/>
    </location>
</feature>
<dbReference type="GO" id="GO:0006355">
    <property type="term" value="P:regulation of DNA-templated transcription"/>
    <property type="evidence" value="ECO:0007669"/>
    <property type="project" value="InterPro"/>
</dbReference>
<evidence type="ECO:0000256" key="1">
    <source>
        <dbReference type="ARBA" id="ARBA00005820"/>
    </source>
</evidence>
<dbReference type="InterPro" id="IPR016032">
    <property type="entry name" value="Sig_transdc_resp-reg_C-effctor"/>
</dbReference>
<evidence type="ECO:0000313" key="9">
    <source>
        <dbReference type="EMBL" id="TYR66180.1"/>
    </source>
</evidence>
<dbReference type="SUPFAM" id="SSF48452">
    <property type="entry name" value="TPR-like"/>
    <property type="match status" value="1"/>
</dbReference>
<dbReference type="InterPro" id="IPR001867">
    <property type="entry name" value="OmpR/PhoB-type_DNA-bd"/>
</dbReference>
<accession>A0A5D4JPK2</accession>
<dbReference type="Pfam" id="PF00486">
    <property type="entry name" value="Trans_reg_C"/>
    <property type="match status" value="1"/>
</dbReference>
<keyword evidence="2" id="KW-0902">Two-component regulatory system</keyword>
<evidence type="ECO:0000256" key="3">
    <source>
        <dbReference type="ARBA" id="ARBA00023015"/>
    </source>
</evidence>
<dbReference type="InterPro" id="IPR036388">
    <property type="entry name" value="WH-like_DNA-bd_sf"/>
</dbReference>
<dbReference type="GO" id="GO:0000160">
    <property type="term" value="P:phosphorelay signal transduction system"/>
    <property type="evidence" value="ECO:0007669"/>
    <property type="project" value="UniProtKB-KW"/>
</dbReference>
<dbReference type="PROSITE" id="PS51755">
    <property type="entry name" value="OMPR_PHOB"/>
    <property type="match status" value="1"/>
</dbReference>
<gene>
    <name evidence="9" type="ORF">FY004_02425</name>
</gene>
<dbReference type="SUPFAM" id="SSF46894">
    <property type="entry name" value="C-terminal effector domain of the bipartite response regulators"/>
    <property type="match status" value="1"/>
</dbReference>
<comment type="similarity">
    <text evidence="1">Belongs to the AfsR/DnrI/RedD regulatory family.</text>
</comment>
<dbReference type="CDD" id="cd15831">
    <property type="entry name" value="BTAD"/>
    <property type="match status" value="1"/>
</dbReference>
<dbReference type="SMART" id="SM01043">
    <property type="entry name" value="BTAD"/>
    <property type="match status" value="1"/>
</dbReference>
<feature type="compositionally biased region" description="Low complexity" evidence="7">
    <location>
        <begin position="226"/>
        <end position="237"/>
    </location>
</feature>
<feature type="region of interest" description="Disordered" evidence="7">
    <location>
        <begin position="226"/>
        <end position="253"/>
    </location>
</feature>
<feature type="domain" description="OmpR/PhoB-type" evidence="8">
    <location>
        <begin position="1"/>
        <end position="67"/>
    </location>
</feature>
<organism evidence="9 10">
    <name type="scientific">Streptomyces parvus</name>
    <dbReference type="NCBI Taxonomy" id="66428"/>
    <lineage>
        <taxon>Bacteria</taxon>
        <taxon>Bacillati</taxon>
        <taxon>Actinomycetota</taxon>
        <taxon>Actinomycetes</taxon>
        <taxon>Kitasatosporales</taxon>
        <taxon>Streptomycetaceae</taxon>
        <taxon>Streptomyces</taxon>
    </lineage>
</organism>
<dbReference type="Pfam" id="PF03704">
    <property type="entry name" value="BTAD"/>
    <property type="match status" value="1"/>
</dbReference>
<feature type="compositionally biased region" description="Basic and acidic residues" evidence="7">
    <location>
        <begin position="270"/>
        <end position="281"/>
    </location>
</feature>
<dbReference type="InterPro" id="IPR005158">
    <property type="entry name" value="BTAD"/>
</dbReference>